<dbReference type="Gene3D" id="2.60.40.2080">
    <property type="match status" value="1"/>
</dbReference>
<comment type="caution">
    <text evidence="1">The sequence shown here is derived from an EMBL/GenBank/DDBJ whole genome shotgun (WGS) entry which is preliminary data.</text>
</comment>
<name>X1RPD2_9ZZZZ</name>
<protein>
    <submittedName>
        <fullName evidence="1">Uncharacterized protein</fullName>
    </submittedName>
</protein>
<gene>
    <name evidence="1" type="ORF">S12H4_02864</name>
</gene>
<dbReference type="SUPFAM" id="SSF141086">
    <property type="entry name" value="Agglutinin HPA-like"/>
    <property type="match status" value="1"/>
</dbReference>
<evidence type="ECO:0000313" key="1">
    <source>
        <dbReference type="EMBL" id="GAI68851.1"/>
    </source>
</evidence>
<dbReference type="InterPro" id="IPR037221">
    <property type="entry name" value="H-type_lectin_dom_sf"/>
</dbReference>
<reference evidence="1" key="1">
    <citation type="journal article" date="2014" name="Front. Microbiol.">
        <title>High frequency of phylogenetically diverse reductive dehalogenase-homologous genes in deep subseafloor sedimentary metagenomes.</title>
        <authorList>
            <person name="Kawai M."/>
            <person name="Futagami T."/>
            <person name="Toyoda A."/>
            <person name="Takaki Y."/>
            <person name="Nishi S."/>
            <person name="Hori S."/>
            <person name="Arai W."/>
            <person name="Tsubouchi T."/>
            <person name="Morono Y."/>
            <person name="Uchiyama I."/>
            <person name="Ito T."/>
            <person name="Fujiyama A."/>
            <person name="Inagaki F."/>
            <person name="Takami H."/>
        </authorList>
    </citation>
    <scope>NUCLEOTIDE SEQUENCE</scope>
    <source>
        <strain evidence="1">Expedition CK06-06</strain>
    </source>
</reference>
<proteinExistence type="predicted"/>
<organism evidence="1">
    <name type="scientific">marine sediment metagenome</name>
    <dbReference type="NCBI Taxonomy" id="412755"/>
    <lineage>
        <taxon>unclassified sequences</taxon>
        <taxon>metagenomes</taxon>
        <taxon>ecological metagenomes</taxon>
    </lineage>
</organism>
<dbReference type="EMBL" id="BARW01000749">
    <property type="protein sequence ID" value="GAI68851.1"/>
    <property type="molecule type" value="Genomic_DNA"/>
</dbReference>
<sequence length="115" mass="12197">MSVIDKIHMLKKMVKEAEKFVTWQADIYTALNTLAGKAKAGNVTDTTGADGKISVTFAEALSSTPVVVVQLEGEVNYYSVITAKSTTGFTAKILTSAGTPLVGTEVTFSYIAMVI</sequence>
<accession>X1RPD2</accession>
<dbReference type="AlphaFoldDB" id="X1RPD2"/>